<dbReference type="Pfam" id="PF13505">
    <property type="entry name" value="OMP_b-brl"/>
    <property type="match status" value="1"/>
</dbReference>
<evidence type="ECO:0000313" key="5">
    <source>
        <dbReference type="Proteomes" id="UP000746741"/>
    </source>
</evidence>
<feature type="signal peptide" evidence="2">
    <location>
        <begin position="1"/>
        <end position="21"/>
    </location>
</feature>
<feature type="chain" id="PRO_5045539319" evidence="2">
    <location>
        <begin position="22"/>
        <end position="197"/>
    </location>
</feature>
<comment type="caution">
    <text evidence="4">The sequence shown here is derived from an EMBL/GenBank/DDBJ whole genome shotgun (WGS) entry which is preliminary data.</text>
</comment>
<keyword evidence="5" id="KW-1185">Reference proteome</keyword>
<keyword evidence="1 2" id="KW-0732">Signal</keyword>
<organism evidence="4 5">
    <name type="scientific">Neoroseomonas oryzicola</name>
    <dbReference type="NCBI Taxonomy" id="535904"/>
    <lineage>
        <taxon>Bacteria</taxon>
        <taxon>Pseudomonadati</taxon>
        <taxon>Pseudomonadota</taxon>
        <taxon>Alphaproteobacteria</taxon>
        <taxon>Acetobacterales</taxon>
        <taxon>Acetobacteraceae</taxon>
        <taxon>Neoroseomonas</taxon>
    </lineage>
</organism>
<accession>A0ABX1ER07</accession>
<evidence type="ECO:0000313" key="4">
    <source>
        <dbReference type="EMBL" id="NKE20254.1"/>
    </source>
</evidence>
<dbReference type="SUPFAM" id="SSF56925">
    <property type="entry name" value="OMPA-like"/>
    <property type="match status" value="1"/>
</dbReference>
<sequence length="197" mass="20760">MSLRKALLAATLLSMPIAANAQSWDPRVQGIYVGAGLGTNYLQTQSDTVAGRSTDISYEWGWAGVLSVGYGFGNGLRLELEGSWRQNDVDTISQSGRGNLPGASGTVNQYGIMFNALYDFVLGPVVPYVGVGIGYNWADYDNISTTLRGAGGTANFNFGGTQGAFAYQAILGMAFPIESVPGLALTGEYRFMGTAAV</sequence>
<evidence type="ECO:0000259" key="3">
    <source>
        <dbReference type="Pfam" id="PF13505"/>
    </source>
</evidence>
<dbReference type="Proteomes" id="UP000746741">
    <property type="component" value="Unassembled WGS sequence"/>
</dbReference>
<feature type="non-terminal residue" evidence="4">
    <location>
        <position position="197"/>
    </location>
</feature>
<proteinExistence type="predicted"/>
<reference evidence="4 5" key="1">
    <citation type="submission" date="2020-02" db="EMBL/GenBank/DDBJ databases">
        <authorList>
            <person name="Sun Q."/>
            <person name="Inoue M."/>
        </authorList>
    </citation>
    <scope>NUCLEOTIDE SEQUENCE [LARGE SCALE GENOMIC DNA]</scope>
    <source>
        <strain evidence="4 5">KCTC 22478</strain>
    </source>
</reference>
<name>A0ABX1ER07_9PROT</name>
<gene>
    <name evidence="4" type="ORF">GWK15_25085</name>
</gene>
<dbReference type="InterPro" id="IPR027385">
    <property type="entry name" value="Beta-barrel_OMP"/>
</dbReference>
<dbReference type="Gene3D" id="2.40.160.20">
    <property type="match status" value="1"/>
</dbReference>
<evidence type="ECO:0000256" key="2">
    <source>
        <dbReference type="SAM" id="SignalP"/>
    </source>
</evidence>
<dbReference type="RefSeq" id="WP_168044282.1">
    <property type="nucleotide sequence ID" value="NZ_JAAVUP010000026.1"/>
</dbReference>
<feature type="domain" description="Outer membrane protein beta-barrel" evidence="3">
    <location>
        <begin position="6"/>
        <end position="191"/>
    </location>
</feature>
<protein>
    <submittedName>
        <fullName evidence="4">Porin family protein</fullName>
    </submittedName>
</protein>
<evidence type="ECO:0000256" key="1">
    <source>
        <dbReference type="ARBA" id="ARBA00022729"/>
    </source>
</evidence>
<dbReference type="InterPro" id="IPR011250">
    <property type="entry name" value="OMP/PagP_B-barrel"/>
</dbReference>
<dbReference type="EMBL" id="JAAVUP010000026">
    <property type="protein sequence ID" value="NKE20254.1"/>
    <property type="molecule type" value="Genomic_DNA"/>
</dbReference>